<dbReference type="EMBL" id="SMMG02000007">
    <property type="protein sequence ID" value="KAA3467673.1"/>
    <property type="molecule type" value="Genomic_DNA"/>
</dbReference>
<comment type="caution">
    <text evidence="1">The sequence shown here is derived from an EMBL/GenBank/DDBJ whole genome shotgun (WGS) entry which is preliminary data.</text>
</comment>
<reference evidence="2" key="1">
    <citation type="journal article" date="2019" name="Plant Biotechnol. J.">
        <title>Genome sequencing of the Australian wild diploid species Gossypium australe highlights disease resistance and delayed gland morphogenesis.</title>
        <authorList>
            <person name="Cai Y."/>
            <person name="Cai X."/>
            <person name="Wang Q."/>
            <person name="Wang P."/>
            <person name="Zhang Y."/>
            <person name="Cai C."/>
            <person name="Xu Y."/>
            <person name="Wang K."/>
            <person name="Zhou Z."/>
            <person name="Wang C."/>
            <person name="Geng S."/>
            <person name="Li B."/>
            <person name="Dong Q."/>
            <person name="Hou Y."/>
            <person name="Wang H."/>
            <person name="Ai P."/>
            <person name="Liu Z."/>
            <person name="Yi F."/>
            <person name="Sun M."/>
            <person name="An G."/>
            <person name="Cheng J."/>
            <person name="Zhang Y."/>
            <person name="Shi Q."/>
            <person name="Xie Y."/>
            <person name="Shi X."/>
            <person name="Chang Y."/>
            <person name="Huang F."/>
            <person name="Chen Y."/>
            <person name="Hong S."/>
            <person name="Mi L."/>
            <person name="Sun Q."/>
            <person name="Zhang L."/>
            <person name="Zhou B."/>
            <person name="Peng R."/>
            <person name="Zhang X."/>
            <person name="Liu F."/>
        </authorList>
    </citation>
    <scope>NUCLEOTIDE SEQUENCE [LARGE SCALE GENOMIC DNA]</scope>
    <source>
        <strain evidence="2">cv. PA1801</strain>
    </source>
</reference>
<gene>
    <name evidence="1" type="primary">adk</name>
    <name evidence="1" type="ORF">EPI10_002663</name>
</gene>
<evidence type="ECO:0000313" key="1">
    <source>
        <dbReference type="EMBL" id="KAA3467673.1"/>
    </source>
</evidence>
<dbReference type="GO" id="GO:0004527">
    <property type="term" value="F:exonuclease activity"/>
    <property type="evidence" value="ECO:0007669"/>
    <property type="project" value="UniProtKB-KW"/>
</dbReference>
<dbReference type="OrthoDB" id="1726730at2759"/>
<keyword evidence="1" id="KW-0540">Nuclease</keyword>
<dbReference type="Gene3D" id="3.40.50.300">
    <property type="entry name" value="P-loop containing nucleotide triphosphate hydrolases"/>
    <property type="match status" value="1"/>
</dbReference>
<keyword evidence="1" id="KW-0269">Exonuclease</keyword>
<name>A0A5B6VEZ3_9ROSI</name>
<proteinExistence type="predicted"/>
<sequence>MRGIIDEAMKKPSCKKGFILDGFPKTVAQAQKVTKITPCIESKFTMSGSIMDEMHNGKAQKAVAVDCEMVS</sequence>
<keyword evidence="2" id="KW-1185">Reference proteome</keyword>
<dbReference type="Proteomes" id="UP000325315">
    <property type="component" value="Unassembled WGS sequence"/>
</dbReference>
<dbReference type="AlphaFoldDB" id="A0A5B6VEZ3"/>
<protein>
    <submittedName>
        <fullName evidence="1">RNA exonuclease 4</fullName>
    </submittedName>
</protein>
<accession>A0A5B6VEZ3</accession>
<evidence type="ECO:0000313" key="2">
    <source>
        <dbReference type="Proteomes" id="UP000325315"/>
    </source>
</evidence>
<dbReference type="Pfam" id="PF00406">
    <property type="entry name" value="ADK"/>
    <property type="match status" value="1"/>
</dbReference>
<dbReference type="InterPro" id="IPR027417">
    <property type="entry name" value="P-loop_NTPase"/>
</dbReference>
<keyword evidence="1" id="KW-0378">Hydrolase</keyword>
<organism evidence="1 2">
    <name type="scientific">Gossypium australe</name>
    <dbReference type="NCBI Taxonomy" id="47621"/>
    <lineage>
        <taxon>Eukaryota</taxon>
        <taxon>Viridiplantae</taxon>
        <taxon>Streptophyta</taxon>
        <taxon>Embryophyta</taxon>
        <taxon>Tracheophyta</taxon>
        <taxon>Spermatophyta</taxon>
        <taxon>Magnoliopsida</taxon>
        <taxon>eudicotyledons</taxon>
        <taxon>Gunneridae</taxon>
        <taxon>Pentapetalae</taxon>
        <taxon>rosids</taxon>
        <taxon>malvids</taxon>
        <taxon>Malvales</taxon>
        <taxon>Malvaceae</taxon>
        <taxon>Malvoideae</taxon>
        <taxon>Gossypium</taxon>
    </lineage>
</organism>